<dbReference type="Proteomes" id="UP001058003">
    <property type="component" value="Chromosome"/>
</dbReference>
<evidence type="ECO:0000313" key="3">
    <source>
        <dbReference type="Proteomes" id="UP001058003"/>
    </source>
</evidence>
<dbReference type="PROSITE" id="PS51318">
    <property type="entry name" value="TAT"/>
    <property type="match status" value="1"/>
</dbReference>
<dbReference type="InterPro" id="IPR006311">
    <property type="entry name" value="TAT_signal"/>
</dbReference>
<dbReference type="KEGG" id="daur:Daura_37445"/>
<protein>
    <submittedName>
        <fullName evidence="2">Carbohydrate ABC transporter substrate-binding protein</fullName>
    </submittedName>
</protein>
<dbReference type="SUPFAM" id="SSF53850">
    <property type="entry name" value="Periplasmic binding protein-like II"/>
    <property type="match status" value="1"/>
</dbReference>
<dbReference type="Pfam" id="PF01547">
    <property type="entry name" value="SBP_bac_1"/>
    <property type="match status" value="1"/>
</dbReference>
<organism evidence="2 3">
    <name type="scientific">Dactylosporangium aurantiacum</name>
    <dbReference type="NCBI Taxonomy" id="35754"/>
    <lineage>
        <taxon>Bacteria</taxon>
        <taxon>Bacillati</taxon>
        <taxon>Actinomycetota</taxon>
        <taxon>Actinomycetes</taxon>
        <taxon>Micromonosporales</taxon>
        <taxon>Micromonosporaceae</taxon>
        <taxon>Dactylosporangium</taxon>
    </lineage>
</organism>
<dbReference type="InterPro" id="IPR050490">
    <property type="entry name" value="Bact_solute-bd_prot1"/>
</dbReference>
<proteinExistence type="predicted"/>
<dbReference type="PANTHER" id="PTHR43649">
    <property type="entry name" value="ARABINOSE-BINDING PROTEIN-RELATED"/>
    <property type="match status" value="1"/>
</dbReference>
<accession>A0A9Q9IAP8</accession>
<feature type="signal peptide" evidence="1">
    <location>
        <begin position="1"/>
        <end position="28"/>
    </location>
</feature>
<name>A0A9Q9IAP8_9ACTN</name>
<reference evidence="2" key="1">
    <citation type="submission" date="2021-04" db="EMBL/GenBank/DDBJ databases">
        <title>Dactylosporangium aurantiacum NRRL B-8018 full assembly.</title>
        <authorList>
            <person name="Hartkoorn R.C."/>
            <person name="Beaudoing E."/>
            <person name="Hot D."/>
        </authorList>
    </citation>
    <scope>NUCLEOTIDE SEQUENCE</scope>
    <source>
        <strain evidence="2">NRRL B-8018</strain>
    </source>
</reference>
<evidence type="ECO:0000256" key="1">
    <source>
        <dbReference type="SAM" id="SignalP"/>
    </source>
</evidence>
<keyword evidence="3" id="KW-1185">Reference proteome</keyword>
<dbReference type="EMBL" id="CP073767">
    <property type="protein sequence ID" value="UWZ52306.1"/>
    <property type="molecule type" value="Genomic_DNA"/>
</dbReference>
<dbReference type="OrthoDB" id="8663148at2"/>
<dbReference type="PROSITE" id="PS51257">
    <property type="entry name" value="PROKAR_LIPOPROTEIN"/>
    <property type="match status" value="1"/>
</dbReference>
<gene>
    <name evidence="2" type="ORF">Daura_37445</name>
</gene>
<dbReference type="Gene3D" id="3.40.190.10">
    <property type="entry name" value="Periplasmic binding protein-like II"/>
    <property type="match status" value="2"/>
</dbReference>
<dbReference type="AlphaFoldDB" id="A0A9Q9IAP8"/>
<evidence type="ECO:0000313" key="2">
    <source>
        <dbReference type="EMBL" id="UWZ52306.1"/>
    </source>
</evidence>
<sequence length="429" mass="46822">MAHFLSRRTVLRGSLLGAGALAVPAALAGCGDSDSKSADGTNKSVTFGSNYSDEVPKKAFADTLAKFDSEKGFTTKVNTVDHNSFQENITRYLQGNPDDAYNWFAGFRMRYFAAQGLAQPIDDVWESIGANYSDAFKKASTGDDGKMYFVPFYNYPWALFYRKSVWQAKGYQVPKTIDELRTLGAKMKSDGLTPIGFADKDGWPAMGTFDQLNMRLNGYDFHINLMAHKESWTSPKVKAVFDLWKGLLPLHQEGANGRTWQEAAQDLGAKKSGMYLLGSFVAQQFKGADLDDLDFFGFPEVDSTIGTGAVEAPIDGFMISKKAKNAAGAKEVLKYLGTAEAQNTYLKSDPSDVGANSKTDSSGYNALQKKAATFIGEAKQISQFLDRDANPTFASTVMIPALQKFIGDPNDIDGLLKSIESQAKSIYTG</sequence>
<dbReference type="InterPro" id="IPR006059">
    <property type="entry name" value="SBP"/>
</dbReference>
<dbReference type="RefSeq" id="WP_033357147.1">
    <property type="nucleotide sequence ID" value="NZ_CP073767.1"/>
</dbReference>
<feature type="chain" id="PRO_5040339998" evidence="1">
    <location>
        <begin position="29"/>
        <end position="429"/>
    </location>
</feature>
<keyword evidence="1" id="KW-0732">Signal</keyword>